<dbReference type="PROSITE" id="PS50994">
    <property type="entry name" value="INTEGRASE"/>
    <property type="match status" value="1"/>
</dbReference>
<organism evidence="2 3">
    <name type="scientific">Gossypium australe</name>
    <dbReference type="NCBI Taxonomy" id="47621"/>
    <lineage>
        <taxon>Eukaryota</taxon>
        <taxon>Viridiplantae</taxon>
        <taxon>Streptophyta</taxon>
        <taxon>Embryophyta</taxon>
        <taxon>Tracheophyta</taxon>
        <taxon>Spermatophyta</taxon>
        <taxon>Magnoliopsida</taxon>
        <taxon>eudicotyledons</taxon>
        <taxon>Gunneridae</taxon>
        <taxon>Pentapetalae</taxon>
        <taxon>rosids</taxon>
        <taxon>malvids</taxon>
        <taxon>Malvales</taxon>
        <taxon>Malvaceae</taxon>
        <taxon>Malvoideae</taxon>
        <taxon>Gossypium</taxon>
    </lineage>
</organism>
<dbReference type="EMBL" id="SMMG02000003">
    <property type="protein sequence ID" value="KAA3480334.1"/>
    <property type="molecule type" value="Genomic_DNA"/>
</dbReference>
<keyword evidence="3" id="KW-1185">Reference proteome</keyword>
<accession>A0A5B6WG54</accession>
<dbReference type="InterPro" id="IPR050951">
    <property type="entry name" value="Retrovirus_Pol_polyprotein"/>
</dbReference>
<name>A0A5B6WG54_9ROSI</name>
<dbReference type="GO" id="GO:0003676">
    <property type="term" value="F:nucleic acid binding"/>
    <property type="evidence" value="ECO:0007669"/>
    <property type="project" value="InterPro"/>
</dbReference>
<proteinExistence type="predicted"/>
<comment type="caution">
    <text evidence="2">The sequence shown here is derived from an EMBL/GenBank/DDBJ whole genome shotgun (WGS) entry which is preliminary data.</text>
</comment>
<evidence type="ECO:0000259" key="1">
    <source>
        <dbReference type="PROSITE" id="PS50994"/>
    </source>
</evidence>
<protein>
    <submittedName>
        <fullName evidence="2">RNA-directed DNA polymerase</fullName>
    </submittedName>
</protein>
<dbReference type="OrthoDB" id="1704624at2759"/>
<dbReference type="AlphaFoldDB" id="A0A5B6WG54"/>
<dbReference type="InterPro" id="IPR001584">
    <property type="entry name" value="Integrase_cat-core"/>
</dbReference>
<keyword evidence="2" id="KW-0548">Nucleotidyltransferase</keyword>
<reference evidence="3" key="1">
    <citation type="journal article" date="2019" name="Plant Biotechnol. J.">
        <title>Genome sequencing of the Australian wild diploid species Gossypium australe highlights disease resistance and delayed gland morphogenesis.</title>
        <authorList>
            <person name="Cai Y."/>
            <person name="Cai X."/>
            <person name="Wang Q."/>
            <person name="Wang P."/>
            <person name="Zhang Y."/>
            <person name="Cai C."/>
            <person name="Xu Y."/>
            <person name="Wang K."/>
            <person name="Zhou Z."/>
            <person name="Wang C."/>
            <person name="Geng S."/>
            <person name="Li B."/>
            <person name="Dong Q."/>
            <person name="Hou Y."/>
            <person name="Wang H."/>
            <person name="Ai P."/>
            <person name="Liu Z."/>
            <person name="Yi F."/>
            <person name="Sun M."/>
            <person name="An G."/>
            <person name="Cheng J."/>
            <person name="Zhang Y."/>
            <person name="Shi Q."/>
            <person name="Xie Y."/>
            <person name="Shi X."/>
            <person name="Chang Y."/>
            <person name="Huang F."/>
            <person name="Chen Y."/>
            <person name="Hong S."/>
            <person name="Mi L."/>
            <person name="Sun Q."/>
            <person name="Zhang L."/>
            <person name="Zhou B."/>
            <person name="Peng R."/>
            <person name="Zhang X."/>
            <person name="Liu F."/>
        </authorList>
    </citation>
    <scope>NUCLEOTIDE SEQUENCE [LARGE SCALE GENOMIC DNA]</scope>
    <source>
        <strain evidence="3">cv. PA1801</strain>
    </source>
</reference>
<keyword evidence="2" id="KW-0808">Transferase</keyword>
<dbReference type="SUPFAM" id="SSF53098">
    <property type="entry name" value="Ribonuclease H-like"/>
    <property type="match status" value="1"/>
</dbReference>
<dbReference type="PANTHER" id="PTHR37984">
    <property type="entry name" value="PROTEIN CBG26694"/>
    <property type="match status" value="1"/>
</dbReference>
<dbReference type="PANTHER" id="PTHR37984:SF5">
    <property type="entry name" value="PROTEIN NYNRIN-LIKE"/>
    <property type="match status" value="1"/>
</dbReference>
<dbReference type="GO" id="GO:0003964">
    <property type="term" value="F:RNA-directed DNA polymerase activity"/>
    <property type="evidence" value="ECO:0007669"/>
    <property type="project" value="UniProtKB-KW"/>
</dbReference>
<sequence length="254" mass="29682">MVGNHEIQILLIHHGTRQNSCASFTSSCYDFFMPFSMLGMDVIGPISPKAFNGHRFIFVVIDYFTKWVEAASYANVTKSTVSKFLNKEIICRYRMLERIISDNALNLNNSTIVEVYSQFKIKHHNSSPYLTKMNGAVERLINIGMRNYHFPSMLIERLLEPPPGQCLSHRFMEWRQSCLLKSRFLLSKVEVKRNRIDPISYDQLNLIEEKRLKRKMDAELGMTLYGKESLFLRSTNFGRDGQQKPAQFREFRFS</sequence>
<evidence type="ECO:0000313" key="2">
    <source>
        <dbReference type="EMBL" id="KAA3480334.1"/>
    </source>
</evidence>
<evidence type="ECO:0000313" key="3">
    <source>
        <dbReference type="Proteomes" id="UP000325315"/>
    </source>
</evidence>
<gene>
    <name evidence="2" type="ORF">EPI10_020776</name>
</gene>
<keyword evidence="2" id="KW-0695">RNA-directed DNA polymerase</keyword>
<dbReference type="GO" id="GO:0015074">
    <property type="term" value="P:DNA integration"/>
    <property type="evidence" value="ECO:0007669"/>
    <property type="project" value="InterPro"/>
</dbReference>
<feature type="domain" description="Integrase catalytic" evidence="1">
    <location>
        <begin position="30"/>
        <end position="141"/>
    </location>
</feature>
<dbReference type="Gene3D" id="3.30.420.10">
    <property type="entry name" value="Ribonuclease H-like superfamily/Ribonuclease H"/>
    <property type="match status" value="1"/>
</dbReference>
<dbReference type="Proteomes" id="UP000325315">
    <property type="component" value="Unassembled WGS sequence"/>
</dbReference>
<dbReference type="InterPro" id="IPR036397">
    <property type="entry name" value="RNaseH_sf"/>
</dbReference>
<dbReference type="InterPro" id="IPR012337">
    <property type="entry name" value="RNaseH-like_sf"/>
</dbReference>